<organism evidence="1 2">
    <name type="scientific">Pseudomonas syringae pv. actinidiae</name>
    <dbReference type="NCBI Taxonomy" id="103796"/>
    <lineage>
        <taxon>Bacteria</taxon>
        <taxon>Pseudomonadati</taxon>
        <taxon>Pseudomonadota</taxon>
        <taxon>Gammaproteobacteria</taxon>
        <taxon>Pseudomonadales</taxon>
        <taxon>Pseudomonadaceae</taxon>
        <taxon>Pseudomonas</taxon>
        <taxon>Pseudomonas syringae</taxon>
    </lineage>
</organism>
<gene>
    <name evidence="1" type="ORF">KPSA1_06895</name>
</gene>
<protein>
    <submittedName>
        <fullName evidence="1">Uncharacterized protein</fullName>
    </submittedName>
</protein>
<sequence>MAGKEQGLYGASLVRSGFGDDLDEARLILIYTLALWSIRR</sequence>
<evidence type="ECO:0000313" key="1">
    <source>
        <dbReference type="EMBL" id="GBH13407.1"/>
    </source>
</evidence>
<dbReference type="AlphaFoldDB" id="A0A2V0QKQ3"/>
<evidence type="ECO:0000313" key="2">
    <source>
        <dbReference type="Proteomes" id="UP000247480"/>
    </source>
</evidence>
<reference evidence="1 2" key="1">
    <citation type="submission" date="2018-04" db="EMBL/GenBank/DDBJ databases">
        <title>Draft genome sequence of Pseudomonas syringae pv. actinidiae biovar 1 strains isolated from kiwifruit in Kagawa prefecture.</title>
        <authorList>
            <person name="Tabuchi M."/>
            <person name="Saito M."/>
            <person name="Fujiwara S."/>
            <person name="Sasa N."/>
            <person name="Akimitsu K."/>
            <person name="Gomi K."/>
            <person name="Konishi-Sugita S."/>
            <person name="Hamano K."/>
            <person name="Kataoka I."/>
        </authorList>
    </citation>
    <scope>NUCLEOTIDE SEQUENCE [LARGE SCALE GENOMIC DNA]</scope>
    <source>
        <strain evidence="1 2">MAFF212206</strain>
    </source>
</reference>
<proteinExistence type="predicted"/>
<comment type="caution">
    <text evidence="1">The sequence shown here is derived from an EMBL/GenBank/DDBJ whole genome shotgun (WGS) entry which is preliminary data.</text>
</comment>
<dbReference type="EMBL" id="BGJZ01000350">
    <property type="protein sequence ID" value="GBH13407.1"/>
    <property type="molecule type" value="Genomic_DNA"/>
</dbReference>
<name>A0A2V0QKQ3_PSESF</name>
<accession>A0A2V0QKQ3</accession>
<dbReference type="Proteomes" id="UP000247480">
    <property type="component" value="Unassembled WGS sequence"/>
</dbReference>